<feature type="transmembrane region" description="Helical" evidence="6">
    <location>
        <begin position="121"/>
        <end position="147"/>
    </location>
</feature>
<feature type="compositionally biased region" description="Polar residues" evidence="5">
    <location>
        <begin position="309"/>
        <end position="318"/>
    </location>
</feature>
<name>A0A024S0U8_HYPJR</name>
<keyword evidence="4 6" id="KW-0472">Membrane</keyword>
<feature type="region of interest" description="Disordered" evidence="5">
    <location>
        <begin position="309"/>
        <end position="347"/>
    </location>
</feature>
<dbReference type="GO" id="GO:0000324">
    <property type="term" value="C:fungal-type vacuole"/>
    <property type="evidence" value="ECO:0007669"/>
    <property type="project" value="TreeGrafter"/>
</dbReference>
<evidence type="ECO:0000313" key="8">
    <source>
        <dbReference type="Proteomes" id="UP000024376"/>
    </source>
</evidence>
<dbReference type="Pfam" id="PF04479">
    <property type="entry name" value="RTA1"/>
    <property type="match status" value="1"/>
</dbReference>
<dbReference type="GO" id="GO:0005886">
    <property type="term" value="C:plasma membrane"/>
    <property type="evidence" value="ECO:0007669"/>
    <property type="project" value="TreeGrafter"/>
</dbReference>
<dbReference type="InterPro" id="IPR007568">
    <property type="entry name" value="RTA1"/>
</dbReference>
<dbReference type="PANTHER" id="PTHR31465:SF9">
    <property type="entry name" value="SPHINGOID LONG-CHAIN BASE TRANSPORTER RSB1"/>
    <property type="match status" value="1"/>
</dbReference>
<dbReference type="PANTHER" id="PTHR31465">
    <property type="entry name" value="PROTEIN RTA1-RELATED"/>
    <property type="match status" value="1"/>
</dbReference>
<keyword evidence="3 6" id="KW-1133">Transmembrane helix</keyword>
<dbReference type="HOGENOM" id="CLU_033465_2_1_1"/>
<sequence>MASTCGPTCPTDNGFFVSGLNVGGGAVLLAAFASLTPATFYLGYRFRTPGFSAMLATGISFEVFGFLGRILLHQARDRQGYFALMLLGSVLGPTFVSGAMSMVLPHLFAIHGQGHGSRQSIVATVFLWALFIVSFILDVVGIVFVAYGYGDRDRSADIVVGGLGAQALLLLAVMGAYVCFSTGLCLSGDALDPAHADIYHSTRFSRFLRCMEVAAILLFAHTVYRIFELIGGLSGTLFQSEAAFMVMDGLVPFFACLLLTTAQPGAAFGPSWASTSPRHLKRRGLSLPPLQTSFGVGHAVHHRYDPNIRQQFSPSTQRPLREAKPPPTYGSYGLPSSPRPVNRPQSPMILSPISVRAVSIGRLSDRTEGWTAQADLVDRDVLW</sequence>
<evidence type="ECO:0000256" key="1">
    <source>
        <dbReference type="ARBA" id="ARBA00004141"/>
    </source>
</evidence>
<gene>
    <name evidence="7" type="ORF">M419DRAFT_87730</name>
</gene>
<evidence type="ECO:0000313" key="7">
    <source>
        <dbReference type="EMBL" id="ETR98984.1"/>
    </source>
</evidence>
<dbReference type="OrthoDB" id="3358017at2759"/>
<keyword evidence="2 6" id="KW-0812">Transmembrane</keyword>
<dbReference type="AlphaFoldDB" id="A0A024S0U8"/>
<dbReference type="KEGG" id="trr:M419DRAFT_87730"/>
<feature type="transmembrane region" description="Helical" evidence="6">
    <location>
        <begin position="167"/>
        <end position="186"/>
    </location>
</feature>
<proteinExistence type="predicted"/>
<reference evidence="8" key="1">
    <citation type="journal article" date="2013" name="Ind. Biotechnol.">
        <title>Comparative genomics analysis of Trichoderma reesei strains.</title>
        <authorList>
            <person name="Koike H."/>
            <person name="Aerts A."/>
            <person name="LaButti K."/>
            <person name="Grigoriev I.V."/>
            <person name="Baker S.E."/>
        </authorList>
    </citation>
    <scope>NUCLEOTIDE SEQUENCE [LARGE SCALE GENOMIC DNA]</scope>
    <source>
        <strain evidence="8">ATCC 56765 / BCRC 32924 / NRRL 11460 / Rut C-30</strain>
    </source>
</reference>
<evidence type="ECO:0000256" key="4">
    <source>
        <dbReference type="ARBA" id="ARBA00023136"/>
    </source>
</evidence>
<feature type="transmembrane region" description="Helical" evidence="6">
    <location>
        <begin position="22"/>
        <end position="44"/>
    </location>
</feature>
<dbReference type="EMBL" id="KI911159">
    <property type="protein sequence ID" value="ETR98984.1"/>
    <property type="molecule type" value="Genomic_DNA"/>
</dbReference>
<evidence type="ECO:0000256" key="6">
    <source>
        <dbReference type="SAM" id="Phobius"/>
    </source>
</evidence>
<protein>
    <submittedName>
        <fullName evidence="7">Putative RTA1 domain protein</fullName>
    </submittedName>
</protein>
<dbReference type="Proteomes" id="UP000024376">
    <property type="component" value="Unassembled WGS sequence"/>
</dbReference>
<comment type="subcellular location">
    <subcellularLocation>
        <location evidence="1">Membrane</location>
        <topology evidence="1">Multi-pass membrane protein</topology>
    </subcellularLocation>
</comment>
<accession>A0A024S0U8</accession>
<feature type="transmembrane region" description="Helical" evidence="6">
    <location>
        <begin position="84"/>
        <end position="109"/>
    </location>
</feature>
<evidence type="ECO:0000256" key="5">
    <source>
        <dbReference type="SAM" id="MobiDB-lite"/>
    </source>
</evidence>
<evidence type="ECO:0000256" key="2">
    <source>
        <dbReference type="ARBA" id="ARBA00022692"/>
    </source>
</evidence>
<feature type="transmembrane region" description="Helical" evidence="6">
    <location>
        <begin position="51"/>
        <end position="72"/>
    </location>
</feature>
<organism evidence="7 8">
    <name type="scientific">Hypocrea jecorina (strain ATCC 56765 / BCRC 32924 / NRRL 11460 / Rut C-30)</name>
    <name type="common">Trichoderma reesei</name>
    <dbReference type="NCBI Taxonomy" id="1344414"/>
    <lineage>
        <taxon>Eukaryota</taxon>
        <taxon>Fungi</taxon>
        <taxon>Dikarya</taxon>
        <taxon>Ascomycota</taxon>
        <taxon>Pezizomycotina</taxon>
        <taxon>Sordariomycetes</taxon>
        <taxon>Hypocreomycetidae</taxon>
        <taxon>Hypocreales</taxon>
        <taxon>Hypocreaceae</taxon>
        <taxon>Trichoderma</taxon>
    </lineage>
</organism>
<evidence type="ECO:0000256" key="3">
    <source>
        <dbReference type="ARBA" id="ARBA00022989"/>
    </source>
</evidence>